<organism evidence="2 3">
    <name type="scientific">Kribbella deserti</name>
    <dbReference type="NCBI Taxonomy" id="1926257"/>
    <lineage>
        <taxon>Bacteria</taxon>
        <taxon>Bacillati</taxon>
        <taxon>Actinomycetota</taxon>
        <taxon>Actinomycetes</taxon>
        <taxon>Propionibacteriales</taxon>
        <taxon>Kribbellaceae</taxon>
        <taxon>Kribbella</taxon>
    </lineage>
</organism>
<reference evidence="2 3" key="1">
    <citation type="submission" date="2024-09" db="EMBL/GenBank/DDBJ databases">
        <authorList>
            <person name="Sun Q."/>
            <person name="Mori K."/>
        </authorList>
    </citation>
    <scope>NUCLEOTIDE SEQUENCE [LARGE SCALE GENOMIC DNA]</scope>
    <source>
        <strain evidence="2 3">CGMCC 1.15906</strain>
    </source>
</reference>
<proteinExistence type="predicted"/>
<evidence type="ECO:0000313" key="3">
    <source>
        <dbReference type="Proteomes" id="UP001589890"/>
    </source>
</evidence>
<dbReference type="SUPFAM" id="SSF53335">
    <property type="entry name" value="S-adenosyl-L-methionine-dependent methyltransferases"/>
    <property type="match status" value="1"/>
</dbReference>
<sequence length="245" mass="27088">MTFPQVMPLTGERTVPGIWHENYWFARHEAAYRWLTGLGLPSGRRVLEAGCGEGYGAGLLAAAGAAAVLGLDYDTAAIRHVHKRYAIPCVQGNLVQTGFADDSFDLVVSLQTIEHLWEQPRFVTECRRVLRPDGTLVVSTPNRLTFPSGNWYHTRELTGPELVELTRAEFGNVETFGLWHGPRLTAWDEANGSCVDAQLAADADEWSIELQALVRSVRHTDFTIRASRDTADLDGSLDLIVLARA</sequence>
<dbReference type="Gene3D" id="3.40.50.150">
    <property type="entry name" value="Vaccinia Virus protein VP39"/>
    <property type="match status" value="1"/>
</dbReference>
<dbReference type="PANTHER" id="PTHR42912:SF93">
    <property type="entry name" value="N6-ADENOSINE-METHYLTRANSFERASE TMT1A"/>
    <property type="match status" value="1"/>
</dbReference>
<dbReference type="Proteomes" id="UP001589890">
    <property type="component" value="Unassembled WGS sequence"/>
</dbReference>
<evidence type="ECO:0000313" key="2">
    <source>
        <dbReference type="EMBL" id="MFC0628554.1"/>
    </source>
</evidence>
<gene>
    <name evidence="2" type="ORF">ACFFGN_31080</name>
</gene>
<keyword evidence="3" id="KW-1185">Reference proteome</keyword>
<keyword evidence="2" id="KW-0489">Methyltransferase</keyword>
<dbReference type="InterPro" id="IPR013216">
    <property type="entry name" value="Methyltransf_11"/>
</dbReference>
<dbReference type="GO" id="GO:0032259">
    <property type="term" value="P:methylation"/>
    <property type="evidence" value="ECO:0007669"/>
    <property type="project" value="UniProtKB-KW"/>
</dbReference>
<dbReference type="RefSeq" id="WP_380055035.1">
    <property type="nucleotide sequence ID" value="NZ_JBHLTC010000039.1"/>
</dbReference>
<evidence type="ECO:0000259" key="1">
    <source>
        <dbReference type="Pfam" id="PF08241"/>
    </source>
</evidence>
<dbReference type="InterPro" id="IPR029063">
    <property type="entry name" value="SAM-dependent_MTases_sf"/>
</dbReference>
<comment type="caution">
    <text evidence="2">The sequence shown here is derived from an EMBL/GenBank/DDBJ whole genome shotgun (WGS) entry which is preliminary data.</text>
</comment>
<dbReference type="Pfam" id="PF08241">
    <property type="entry name" value="Methyltransf_11"/>
    <property type="match status" value="1"/>
</dbReference>
<name>A0ABV6QVA0_9ACTN</name>
<dbReference type="InterPro" id="IPR050508">
    <property type="entry name" value="Methyltransf_Superfamily"/>
</dbReference>
<accession>A0ABV6QVA0</accession>
<dbReference type="GO" id="GO:0008168">
    <property type="term" value="F:methyltransferase activity"/>
    <property type="evidence" value="ECO:0007669"/>
    <property type="project" value="UniProtKB-KW"/>
</dbReference>
<dbReference type="PANTHER" id="PTHR42912">
    <property type="entry name" value="METHYLTRANSFERASE"/>
    <property type="match status" value="1"/>
</dbReference>
<feature type="domain" description="Methyltransferase type 11" evidence="1">
    <location>
        <begin position="47"/>
        <end position="138"/>
    </location>
</feature>
<keyword evidence="2" id="KW-0808">Transferase</keyword>
<dbReference type="EMBL" id="JBHLTC010000039">
    <property type="protein sequence ID" value="MFC0628554.1"/>
    <property type="molecule type" value="Genomic_DNA"/>
</dbReference>
<dbReference type="CDD" id="cd02440">
    <property type="entry name" value="AdoMet_MTases"/>
    <property type="match status" value="1"/>
</dbReference>
<protein>
    <submittedName>
        <fullName evidence="2">Methyltransferase domain-containing protein</fullName>
    </submittedName>
</protein>